<keyword evidence="2" id="KW-0812">Transmembrane</keyword>
<feature type="compositionally biased region" description="Pro residues" evidence="1">
    <location>
        <begin position="402"/>
        <end position="423"/>
    </location>
</feature>
<dbReference type="EMBL" id="LFOE01000007">
    <property type="protein sequence ID" value="OBY32375.1"/>
    <property type="molecule type" value="Genomic_DNA"/>
</dbReference>
<dbReference type="Pfam" id="PF02470">
    <property type="entry name" value="MlaD"/>
    <property type="match status" value="1"/>
</dbReference>
<gene>
    <name evidence="4" type="ORF">ACT18_07725</name>
</gene>
<evidence type="ECO:0000313" key="5">
    <source>
        <dbReference type="Proteomes" id="UP000092668"/>
    </source>
</evidence>
<dbReference type="Proteomes" id="UP000092668">
    <property type="component" value="Unassembled WGS sequence"/>
</dbReference>
<evidence type="ECO:0000259" key="3">
    <source>
        <dbReference type="Pfam" id="PF02470"/>
    </source>
</evidence>
<dbReference type="InterPro" id="IPR003399">
    <property type="entry name" value="Mce/MlaD"/>
</dbReference>
<dbReference type="GO" id="GO:0005576">
    <property type="term" value="C:extracellular region"/>
    <property type="evidence" value="ECO:0007669"/>
    <property type="project" value="TreeGrafter"/>
</dbReference>
<evidence type="ECO:0000256" key="2">
    <source>
        <dbReference type="SAM" id="Phobius"/>
    </source>
</evidence>
<protein>
    <submittedName>
        <fullName evidence="4">Mammalian cell entry protein</fullName>
    </submittedName>
</protein>
<keyword evidence="2" id="KW-0472">Membrane</keyword>
<dbReference type="InterPro" id="IPR052336">
    <property type="entry name" value="MlaD_Phospholipid_Transporter"/>
</dbReference>
<sequence>MTEAPSLPERCARLGVDLICAIARRRLLVSCAGLAVLLVVAFGYVAVGAVGVNPVRKNITVRVLLNESGGLLANQDVTLRGIPVGRVTAIKLTDHGVEAVAAINAATRIPRNSPVHVSGLSAAGEQYLDFRPEHGGGPFLTDGTVIGAEQTTIPMSLPRIIDDSRGALAQLDPQKLNALFTELRVSREGPQKLAAIFDGASFLAATLDGVLPQTVSLLRNTQVAFTTLTDTSPGLRETTVNLHHILGGIGTMDGGFRTLVDQGSGQLGTIDDLIAGNRENIVQLLGNLTTLSQLLYLRIPALQNLWRPDHEPLIDRISTVFHDGGIWGIGDVYPKYRCDYNLPRRAPSQADFPEPYRYTYCNNPDPSVLVRGARNAPRPPGDDTAGPPPGYDPTAQTDATPVYPPHTLPTPYAGPPMPAPVPN</sequence>
<dbReference type="PATRIC" id="fig|354243.3.peg.1608"/>
<name>A0A1B8SI03_9MYCO</name>
<feature type="domain" description="Mce/MlaD" evidence="3">
    <location>
        <begin position="58"/>
        <end position="132"/>
    </location>
</feature>
<dbReference type="PANTHER" id="PTHR33371">
    <property type="entry name" value="INTERMEMBRANE PHOSPHOLIPID TRANSPORT SYSTEM BINDING PROTEIN MLAD-RELATED"/>
    <property type="match status" value="1"/>
</dbReference>
<feature type="transmembrane region" description="Helical" evidence="2">
    <location>
        <begin position="27"/>
        <end position="52"/>
    </location>
</feature>
<reference evidence="4 5" key="1">
    <citation type="submission" date="2015-06" db="EMBL/GenBank/DDBJ databases">
        <title>Genome sequence of Mycobacterium kumamotonense strain Roo.</title>
        <authorList>
            <person name="Greninger A.L."/>
            <person name="Cunningham G."/>
            <person name="Miller S."/>
        </authorList>
    </citation>
    <scope>NUCLEOTIDE SEQUENCE [LARGE SCALE GENOMIC DNA]</scope>
    <source>
        <strain evidence="4 5">Roo</strain>
    </source>
</reference>
<evidence type="ECO:0000256" key="1">
    <source>
        <dbReference type="SAM" id="MobiDB-lite"/>
    </source>
</evidence>
<organism evidence="4 5">
    <name type="scientific">Mycolicibacter kumamotonensis</name>
    <dbReference type="NCBI Taxonomy" id="354243"/>
    <lineage>
        <taxon>Bacteria</taxon>
        <taxon>Bacillati</taxon>
        <taxon>Actinomycetota</taxon>
        <taxon>Actinomycetes</taxon>
        <taxon>Mycobacteriales</taxon>
        <taxon>Mycobacteriaceae</taxon>
        <taxon>Mycolicibacter</taxon>
    </lineage>
</organism>
<accession>A0A1B8SI03</accession>
<keyword evidence="5" id="KW-1185">Reference proteome</keyword>
<dbReference type="AlphaFoldDB" id="A0A1B8SI03"/>
<comment type="caution">
    <text evidence="4">The sequence shown here is derived from an EMBL/GenBank/DDBJ whole genome shotgun (WGS) entry which is preliminary data.</text>
</comment>
<keyword evidence="2" id="KW-1133">Transmembrane helix</keyword>
<proteinExistence type="predicted"/>
<dbReference type="OrthoDB" id="3606263at2"/>
<evidence type="ECO:0000313" key="4">
    <source>
        <dbReference type="EMBL" id="OBY32375.1"/>
    </source>
</evidence>
<dbReference type="PANTHER" id="PTHR33371:SF16">
    <property type="entry name" value="MCE-FAMILY PROTEIN MCE3F"/>
    <property type="match status" value="1"/>
</dbReference>
<feature type="region of interest" description="Disordered" evidence="1">
    <location>
        <begin position="369"/>
        <end position="423"/>
    </location>
</feature>